<dbReference type="PANTHER" id="PTHR10963:SF55">
    <property type="entry name" value="GLYCOSIDE HYDROLASE FAMILY 16 PROTEIN"/>
    <property type="match status" value="1"/>
</dbReference>
<dbReference type="PhylomeDB" id="B8M427"/>
<dbReference type="GeneID" id="8109303"/>
<reference evidence="9" key="1">
    <citation type="journal article" date="2015" name="Genome Announc.">
        <title>Genome sequence of the AIDS-associated pathogen Penicillium marneffei (ATCC18224) and its near taxonomic relative Talaromyces stipitatus (ATCC10500).</title>
        <authorList>
            <person name="Nierman W.C."/>
            <person name="Fedorova-Abrams N.D."/>
            <person name="Andrianopoulos A."/>
        </authorList>
    </citation>
    <scope>NUCLEOTIDE SEQUENCE [LARGE SCALE GENOMIC DNA]</scope>
    <source>
        <strain evidence="9">ATCC 10500 / CBS 375.48 / QM 6759 / NRRL 1006</strain>
    </source>
</reference>
<dbReference type="Proteomes" id="UP000001745">
    <property type="component" value="Unassembled WGS sequence"/>
</dbReference>
<keyword evidence="4" id="KW-0325">Glycoprotein</keyword>
<keyword evidence="6" id="KW-0472">Membrane</keyword>
<dbReference type="InterPro" id="IPR013320">
    <property type="entry name" value="ConA-like_dom_sf"/>
</dbReference>
<organism evidence="8 9">
    <name type="scientific">Talaromyces stipitatus (strain ATCC 10500 / CBS 375.48 / QM 6759 / NRRL 1006)</name>
    <name type="common">Penicillium stipitatum</name>
    <dbReference type="NCBI Taxonomy" id="441959"/>
    <lineage>
        <taxon>Eukaryota</taxon>
        <taxon>Fungi</taxon>
        <taxon>Dikarya</taxon>
        <taxon>Ascomycota</taxon>
        <taxon>Pezizomycotina</taxon>
        <taxon>Eurotiomycetes</taxon>
        <taxon>Eurotiomycetidae</taxon>
        <taxon>Eurotiales</taxon>
        <taxon>Trichocomaceae</taxon>
        <taxon>Talaromyces</taxon>
        <taxon>Talaromyces sect. Talaromyces</taxon>
    </lineage>
</organism>
<dbReference type="GO" id="GO:0004553">
    <property type="term" value="F:hydrolase activity, hydrolyzing O-glycosyl compounds"/>
    <property type="evidence" value="ECO:0007669"/>
    <property type="project" value="InterPro"/>
</dbReference>
<gene>
    <name evidence="8" type="ORF">TSTA_039650</name>
</gene>
<dbReference type="GO" id="GO:0005975">
    <property type="term" value="P:carbohydrate metabolic process"/>
    <property type="evidence" value="ECO:0007669"/>
    <property type="project" value="InterPro"/>
</dbReference>
<dbReference type="OrthoDB" id="4781at2759"/>
<evidence type="ECO:0000256" key="5">
    <source>
        <dbReference type="ARBA" id="ARBA00023288"/>
    </source>
</evidence>
<dbReference type="EMBL" id="EQ962654">
    <property type="protein sequence ID" value="EED20770.1"/>
    <property type="molecule type" value="Genomic_DNA"/>
</dbReference>
<dbReference type="OMA" id="HCTNDAF"/>
<evidence type="ECO:0000256" key="2">
    <source>
        <dbReference type="ARBA" id="ARBA00006865"/>
    </source>
</evidence>
<feature type="domain" description="GH16" evidence="7">
    <location>
        <begin position="140"/>
        <end position="472"/>
    </location>
</feature>
<dbReference type="InterPro" id="IPR000757">
    <property type="entry name" value="Beta-glucanase-like"/>
</dbReference>
<dbReference type="GO" id="GO:0005886">
    <property type="term" value="C:plasma membrane"/>
    <property type="evidence" value="ECO:0007669"/>
    <property type="project" value="UniProtKB-SubCell"/>
</dbReference>
<evidence type="ECO:0000256" key="6">
    <source>
        <dbReference type="SAM" id="Phobius"/>
    </source>
</evidence>
<keyword evidence="4" id="KW-0336">GPI-anchor</keyword>
<proteinExistence type="inferred from homology"/>
<keyword evidence="9" id="KW-1185">Reference proteome</keyword>
<evidence type="ECO:0000256" key="4">
    <source>
        <dbReference type="ARBA" id="ARBA00022622"/>
    </source>
</evidence>
<evidence type="ECO:0000313" key="9">
    <source>
        <dbReference type="Proteomes" id="UP000001745"/>
    </source>
</evidence>
<feature type="transmembrane region" description="Helical" evidence="6">
    <location>
        <begin position="121"/>
        <end position="142"/>
    </location>
</feature>
<dbReference type="Gene3D" id="2.60.120.200">
    <property type="match status" value="1"/>
</dbReference>
<dbReference type="SUPFAM" id="SSF49899">
    <property type="entry name" value="Concanavalin A-like lectins/glucanases"/>
    <property type="match status" value="1"/>
</dbReference>
<comment type="subcellular location">
    <subcellularLocation>
        <location evidence="1">Cell membrane</location>
        <topology evidence="1">Lipid-anchor</topology>
        <topology evidence="1">GPI-anchor</topology>
    </subcellularLocation>
</comment>
<dbReference type="Pfam" id="PF00722">
    <property type="entry name" value="Glyco_hydro_16"/>
    <property type="match status" value="1"/>
</dbReference>
<evidence type="ECO:0000313" key="8">
    <source>
        <dbReference type="EMBL" id="EED20770.1"/>
    </source>
</evidence>
<dbReference type="InterPro" id="IPR050546">
    <property type="entry name" value="Glycosyl_Hydrlase_16"/>
</dbReference>
<keyword evidence="5" id="KW-0449">Lipoprotein</keyword>
<sequence length="499" mass="56404">MEKSAVSITTEKYHSRSEENITHDYLFDNPFSTPHDQRSIISSAQQYSIFTGTTLLPSTSYSLSKSKSHFVYLQGSFDTYTVFILESKPLRQRKFKSARLIGEYDKPWTVKKDPRMLWDKIFFIGLTVVGLGIGAYIIYSGWASVENPPYCLIFEDDFLNGINENDWNYEIQVGGFGVGSFDWTTNDPANAYTNEKGLHIVPTITKDVTDITTEQLFNGYTLNLTSQGVCTANDAADCVRVSNITKATMINPVRSARLTTKGKHNITYGKVEVKAKLPRGDWLWPAIWMMPEEDMYGAWPLSGEIDIMESKGNDGRLYEGGRNLVGGTLHWAPNPVLDAFWRTNGVKYMTRGDYSDDYHTFGMEWSDEYIYTWVDSRLAQSMYIPFGKKYGTMYERGKFATMSVNGSIPLDPWSGTKRYNTPFDQAFYLILNVAVGSTNSYFEDGYGSKPWIDGSDTAMAQFYNASSAWESTWGEGDTRGLSVQSVKLFQRGLCTSPPK</sequence>
<evidence type="ECO:0000259" key="7">
    <source>
        <dbReference type="PROSITE" id="PS51762"/>
    </source>
</evidence>
<protein>
    <submittedName>
        <fullName evidence="8">Gram-negative bacteria binding protein, putative</fullName>
    </submittedName>
</protein>
<keyword evidence="6" id="KW-0812">Transmembrane</keyword>
<evidence type="ECO:0000256" key="3">
    <source>
        <dbReference type="ARBA" id="ARBA00022475"/>
    </source>
</evidence>
<evidence type="ECO:0000256" key="1">
    <source>
        <dbReference type="ARBA" id="ARBA00004609"/>
    </source>
</evidence>
<keyword evidence="6" id="KW-1133">Transmembrane helix</keyword>
<dbReference type="GO" id="GO:0098552">
    <property type="term" value="C:side of membrane"/>
    <property type="evidence" value="ECO:0007669"/>
    <property type="project" value="UniProtKB-KW"/>
</dbReference>
<accession>B8M427</accession>
<keyword evidence="3" id="KW-1003">Cell membrane</keyword>
<name>B8M427_TALSN</name>
<dbReference type="PROSITE" id="PS51762">
    <property type="entry name" value="GH16_2"/>
    <property type="match status" value="1"/>
</dbReference>
<dbReference type="VEuPathDB" id="FungiDB:TSTA_039650"/>
<dbReference type="HOGENOM" id="CLU_019533_1_2_1"/>
<dbReference type="PANTHER" id="PTHR10963">
    <property type="entry name" value="GLYCOSYL HYDROLASE-RELATED"/>
    <property type="match status" value="1"/>
</dbReference>
<comment type="similarity">
    <text evidence="2">Belongs to the glycosyl hydrolase 16 family.</text>
</comment>
<dbReference type="AlphaFoldDB" id="B8M427"/>
<dbReference type="InParanoid" id="B8M427"/>
<dbReference type="STRING" id="441959.B8M427"/>
<dbReference type="eggNOG" id="ENOG502QRX5">
    <property type="taxonomic scope" value="Eukaryota"/>
</dbReference>
<dbReference type="RefSeq" id="XP_002481204.1">
    <property type="nucleotide sequence ID" value="XM_002481159.1"/>
</dbReference>